<dbReference type="EMBL" id="MELK01000040">
    <property type="protein sequence ID" value="OFW56885.1"/>
    <property type="molecule type" value="Genomic_DNA"/>
</dbReference>
<proteinExistence type="predicted"/>
<evidence type="ECO:0000256" key="2">
    <source>
        <dbReference type="SAM" id="Phobius"/>
    </source>
</evidence>
<keyword evidence="2" id="KW-0472">Membrane</keyword>
<feature type="transmembrane region" description="Helical" evidence="2">
    <location>
        <begin position="231"/>
        <end position="252"/>
    </location>
</feature>
<evidence type="ECO:0000259" key="3">
    <source>
        <dbReference type="Pfam" id="PF13240"/>
    </source>
</evidence>
<comment type="caution">
    <text evidence="4">The sequence shown here is derived from an EMBL/GenBank/DDBJ whole genome shotgun (WGS) entry which is preliminary data.</text>
</comment>
<evidence type="ECO:0000313" key="5">
    <source>
        <dbReference type="Proteomes" id="UP000177876"/>
    </source>
</evidence>
<feature type="compositionally biased region" description="Pro residues" evidence="1">
    <location>
        <begin position="42"/>
        <end position="76"/>
    </location>
</feature>
<dbReference type="Pfam" id="PF13240">
    <property type="entry name" value="Zn_Ribbon_1"/>
    <property type="match status" value="1"/>
</dbReference>
<feature type="domain" description="Zinc-ribbon" evidence="3">
    <location>
        <begin position="4"/>
        <end position="24"/>
    </location>
</feature>
<accession>A0A1F2WJ47</accession>
<sequence>MAECRKCGAENREGSRFCTRCGNTLEGPSQPTQTHPIVPGSQAPPVPPLGTPPAAPQQAPYYPPAQAPGYQPPAGAPQAAYPPPVLKGKARSKGPIFWVGAGLVLIAGVLVLIATWLSWTRAPGGLISVTGWDWYDLGKAGSSFAQRGEISNAFFIYQGSYPLFTGLCSLILGGAIAFFAALTLGLRMKGFAGITLTLSLLALGIAIVNLTSILRAGNAAPGLIGGLQAGVGIYIFLIFSALGLGGSLAALAG</sequence>
<feature type="transmembrane region" description="Helical" evidence="2">
    <location>
        <begin position="191"/>
        <end position="211"/>
    </location>
</feature>
<name>A0A1F2WJ47_9ACTN</name>
<evidence type="ECO:0000256" key="1">
    <source>
        <dbReference type="SAM" id="MobiDB-lite"/>
    </source>
</evidence>
<dbReference type="InterPro" id="IPR026870">
    <property type="entry name" value="Zinc_ribbon_dom"/>
</dbReference>
<feature type="compositionally biased region" description="Polar residues" evidence="1">
    <location>
        <begin position="26"/>
        <end position="35"/>
    </location>
</feature>
<protein>
    <recommendedName>
        <fullName evidence="3">Zinc-ribbon domain-containing protein</fullName>
    </recommendedName>
</protein>
<dbReference type="Proteomes" id="UP000177876">
    <property type="component" value="Unassembled WGS sequence"/>
</dbReference>
<dbReference type="AlphaFoldDB" id="A0A1F2WJ47"/>
<evidence type="ECO:0000313" key="4">
    <source>
        <dbReference type="EMBL" id="OFW56885.1"/>
    </source>
</evidence>
<organism evidence="4 5">
    <name type="scientific">Candidatus Solincola sediminis</name>
    <dbReference type="NCBI Taxonomy" id="1797199"/>
    <lineage>
        <taxon>Bacteria</taxon>
        <taxon>Bacillati</taxon>
        <taxon>Actinomycetota</taxon>
        <taxon>Candidatus Geothermincolia</taxon>
        <taxon>Candidatus Geothermincolales</taxon>
        <taxon>Candidatus Geothermincolaceae</taxon>
        <taxon>Candidatus Solincola</taxon>
    </lineage>
</organism>
<feature type="transmembrane region" description="Helical" evidence="2">
    <location>
        <begin position="161"/>
        <end position="184"/>
    </location>
</feature>
<reference evidence="4 5" key="1">
    <citation type="journal article" date="2016" name="Nat. Commun.">
        <title>Thousands of microbial genomes shed light on interconnected biogeochemical processes in an aquifer system.</title>
        <authorList>
            <person name="Anantharaman K."/>
            <person name="Brown C.T."/>
            <person name="Hug L.A."/>
            <person name="Sharon I."/>
            <person name="Castelle C.J."/>
            <person name="Probst A.J."/>
            <person name="Thomas B.C."/>
            <person name="Singh A."/>
            <person name="Wilkins M.J."/>
            <person name="Karaoz U."/>
            <person name="Brodie E.L."/>
            <person name="Williams K.H."/>
            <person name="Hubbard S.S."/>
            <person name="Banfield J.F."/>
        </authorList>
    </citation>
    <scope>NUCLEOTIDE SEQUENCE [LARGE SCALE GENOMIC DNA]</scope>
</reference>
<gene>
    <name evidence="4" type="ORF">A2Y75_06895</name>
</gene>
<feature type="transmembrane region" description="Helical" evidence="2">
    <location>
        <begin position="96"/>
        <end position="119"/>
    </location>
</feature>
<dbReference type="STRING" id="1797197.A2Y75_06895"/>
<keyword evidence="2" id="KW-0812">Transmembrane</keyword>
<keyword evidence="2" id="KW-1133">Transmembrane helix</keyword>
<feature type="region of interest" description="Disordered" evidence="1">
    <location>
        <begin position="21"/>
        <end position="76"/>
    </location>
</feature>